<dbReference type="InterPro" id="IPR036070">
    <property type="entry name" value="Nop_dom_sf"/>
</dbReference>
<dbReference type="InterPro" id="IPR042239">
    <property type="entry name" value="Nop_C"/>
</dbReference>
<dbReference type="PANTHER" id="PTHR13904:SF0">
    <property type="entry name" value="U4_U6 SMALL NUCLEAR RIBONUCLEOPROTEIN PRP31"/>
    <property type="match status" value="1"/>
</dbReference>
<dbReference type="AlphaFoldDB" id="A0A6D2L759"/>
<dbReference type="GO" id="GO:0046540">
    <property type="term" value="C:U4/U6 x U5 tri-snRNP complex"/>
    <property type="evidence" value="ECO:0007669"/>
    <property type="project" value="InterPro"/>
</dbReference>
<evidence type="ECO:0000313" key="3">
    <source>
        <dbReference type="Proteomes" id="UP000467841"/>
    </source>
</evidence>
<evidence type="ECO:0000259" key="1">
    <source>
        <dbReference type="PROSITE" id="PS51358"/>
    </source>
</evidence>
<comment type="caution">
    <text evidence="2">The sequence shown here is derived from an EMBL/GenBank/DDBJ whole genome shotgun (WGS) entry which is preliminary data.</text>
</comment>
<dbReference type="SUPFAM" id="SSF89124">
    <property type="entry name" value="Nop domain"/>
    <property type="match status" value="1"/>
</dbReference>
<gene>
    <name evidence="2" type="ORF">MERR_LOCUS48836</name>
</gene>
<proteinExistence type="predicted"/>
<dbReference type="Proteomes" id="UP000467841">
    <property type="component" value="Unassembled WGS sequence"/>
</dbReference>
<dbReference type="InterPro" id="IPR027105">
    <property type="entry name" value="Prp31"/>
</dbReference>
<sequence>MAVSLAALTTKGNPLPDGVLQKTLQACDQVLDLDSIRTKVLEFVDSKMGSVAPNLSAIVWSAVAAKLMGTAGGLTALAKMHACDARVAKNLKERRYSGGATTSGLCNAPTAPPGESPTAFLLIRRLLLARVLHPCLTVGLLFLRGSNDLFTIPTINTRPFPCVLT</sequence>
<dbReference type="InterPro" id="IPR002687">
    <property type="entry name" value="Nop_dom"/>
</dbReference>
<dbReference type="Gene3D" id="1.10.246.90">
    <property type="entry name" value="Nop domain"/>
    <property type="match status" value="1"/>
</dbReference>
<protein>
    <recommendedName>
        <fullName evidence="1">Nop domain-containing protein</fullName>
    </recommendedName>
</protein>
<dbReference type="GO" id="GO:0005687">
    <property type="term" value="C:U4 snRNP"/>
    <property type="evidence" value="ECO:0007669"/>
    <property type="project" value="TreeGrafter"/>
</dbReference>
<keyword evidence="3" id="KW-1185">Reference proteome</keyword>
<dbReference type="GO" id="GO:0000244">
    <property type="term" value="P:spliceosomal tri-snRNP complex assembly"/>
    <property type="evidence" value="ECO:0007669"/>
    <property type="project" value="InterPro"/>
</dbReference>
<dbReference type="OrthoDB" id="4771285at2759"/>
<feature type="domain" description="Nop" evidence="1">
    <location>
        <begin position="51"/>
        <end position="165"/>
    </location>
</feature>
<organism evidence="2 3">
    <name type="scientific">Microthlaspi erraticum</name>
    <dbReference type="NCBI Taxonomy" id="1685480"/>
    <lineage>
        <taxon>Eukaryota</taxon>
        <taxon>Viridiplantae</taxon>
        <taxon>Streptophyta</taxon>
        <taxon>Embryophyta</taxon>
        <taxon>Tracheophyta</taxon>
        <taxon>Spermatophyta</taxon>
        <taxon>Magnoliopsida</taxon>
        <taxon>eudicotyledons</taxon>
        <taxon>Gunneridae</taxon>
        <taxon>Pentapetalae</taxon>
        <taxon>rosids</taxon>
        <taxon>malvids</taxon>
        <taxon>Brassicales</taxon>
        <taxon>Brassicaceae</taxon>
        <taxon>Coluteocarpeae</taxon>
        <taxon>Microthlaspi</taxon>
    </lineage>
</organism>
<reference evidence="2" key="1">
    <citation type="submission" date="2020-01" db="EMBL/GenBank/DDBJ databases">
        <authorList>
            <person name="Mishra B."/>
        </authorList>
    </citation>
    <scope>NUCLEOTIDE SEQUENCE [LARGE SCALE GENOMIC DNA]</scope>
</reference>
<dbReference type="PROSITE" id="PS51358">
    <property type="entry name" value="NOP"/>
    <property type="match status" value="1"/>
</dbReference>
<dbReference type="EMBL" id="CACVBM020001884">
    <property type="protein sequence ID" value="CAA7061600.1"/>
    <property type="molecule type" value="Genomic_DNA"/>
</dbReference>
<name>A0A6D2L759_9BRAS</name>
<dbReference type="Pfam" id="PF01798">
    <property type="entry name" value="Nop"/>
    <property type="match status" value="1"/>
</dbReference>
<dbReference type="GO" id="GO:0071011">
    <property type="term" value="C:precatalytic spliceosome"/>
    <property type="evidence" value="ECO:0007669"/>
    <property type="project" value="TreeGrafter"/>
</dbReference>
<evidence type="ECO:0000313" key="2">
    <source>
        <dbReference type="EMBL" id="CAA7061600.1"/>
    </source>
</evidence>
<accession>A0A6D2L759</accession>
<dbReference type="Gene3D" id="1.10.287.4070">
    <property type="match status" value="1"/>
</dbReference>
<dbReference type="PANTHER" id="PTHR13904">
    <property type="entry name" value="PRE-MRNA SPLICING FACTOR PRP31"/>
    <property type="match status" value="1"/>
</dbReference>